<sequence>MSLHKTDLNLLKAFDALMQTRHVSRAAALIGMGQPGMSAALSRLRATFQDELLVKQGGEMVPTPRALALEPDVRRMLREIGRLVTEPDPFEPKLSRRCVPVRLSDLLSRLLLPELLERFDREAPGMSLEILHLGPDATVDGLERNLVELAVSTDLHAPKSIQSEFYFRDNVVVVARNGHPARETLGTLEGFLAAPQVKIAQSPIDDRFADRQLARMGRKRKIRATVPHWLAVPDIVARTDLVAILPRSIAGKEQENYGLMLIEPPFEDSSFDWSLYWRRRLSDDPAILFLRDMFLRIKPD</sequence>
<name>A0A9J7ASC3_9PROT</name>
<dbReference type="Pfam" id="PF00126">
    <property type="entry name" value="HTH_1"/>
    <property type="match status" value="1"/>
</dbReference>
<comment type="similarity">
    <text evidence="1">Belongs to the LysR transcriptional regulatory family.</text>
</comment>
<dbReference type="CDD" id="cd08417">
    <property type="entry name" value="PBP2_Nitroaromatics_like"/>
    <property type="match status" value="1"/>
</dbReference>
<dbReference type="Gene3D" id="1.10.10.10">
    <property type="entry name" value="Winged helix-like DNA-binding domain superfamily/Winged helix DNA-binding domain"/>
    <property type="match status" value="1"/>
</dbReference>
<proteinExistence type="inferred from homology"/>
<gene>
    <name evidence="6" type="ORF">NUH88_00135</name>
</gene>
<evidence type="ECO:0000259" key="5">
    <source>
        <dbReference type="PROSITE" id="PS50931"/>
    </source>
</evidence>
<dbReference type="EMBL" id="CP102480">
    <property type="protein sequence ID" value="UUX50118.1"/>
    <property type="molecule type" value="Genomic_DNA"/>
</dbReference>
<dbReference type="InterPro" id="IPR000847">
    <property type="entry name" value="LysR_HTH_N"/>
</dbReference>
<dbReference type="AlphaFoldDB" id="A0A9J7ASC3"/>
<dbReference type="KEGG" id="naci:NUH88_00135"/>
<feature type="domain" description="HTH lysR-type" evidence="5">
    <location>
        <begin position="6"/>
        <end position="63"/>
    </location>
</feature>
<keyword evidence="3" id="KW-0238">DNA-binding</keyword>
<dbReference type="Gene3D" id="3.40.190.10">
    <property type="entry name" value="Periplasmic binding protein-like II"/>
    <property type="match status" value="2"/>
</dbReference>
<reference evidence="6" key="1">
    <citation type="submission" date="2022-08" db="EMBL/GenBank/DDBJ databases">
        <title>Nisaea acidiphila sp. nov., isolated from a marine algal debris and emended description of the genus Nisaea Urios et al. 2008.</title>
        <authorList>
            <person name="Kwon K."/>
        </authorList>
    </citation>
    <scope>NUCLEOTIDE SEQUENCE</scope>
    <source>
        <strain evidence="6">MEBiC11861</strain>
    </source>
</reference>
<evidence type="ECO:0000313" key="6">
    <source>
        <dbReference type="EMBL" id="UUX50118.1"/>
    </source>
</evidence>
<accession>A0A9J7ASC3</accession>
<dbReference type="InterPro" id="IPR005119">
    <property type="entry name" value="LysR_subst-bd"/>
</dbReference>
<dbReference type="InterPro" id="IPR050389">
    <property type="entry name" value="LysR-type_TF"/>
</dbReference>
<evidence type="ECO:0000256" key="3">
    <source>
        <dbReference type="ARBA" id="ARBA00023125"/>
    </source>
</evidence>
<evidence type="ECO:0000256" key="4">
    <source>
        <dbReference type="ARBA" id="ARBA00023163"/>
    </source>
</evidence>
<evidence type="ECO:0000313" key="7">
    <source>
        <dbReference type="Proteomes" id="UP001060336"/>
    </source>
</evidence>
<organism evidence="6 7">
    <name type="scientific">Nisaea acidiphila</name>
    <dbReference type="NCBI Taxonomy" id="1862145"/>
    <lineage>
        <taxon>Bacteria</taxon>
        <taxon>Pseudomonadati</taxon>
        <taxon>Pseudomonadota</taxon>
        <taxon>Alphaproteobacteria</taxon>
        <taxon>Rhodospirillales</taxon>
        <taxon>Thalassobaculaceae</taxon>
        <taxon>Nisaea</taxon>
    </lineage>
</organism>
<dbReference type="SUPFAM" id="SSF46785">
    <property type="entry name" value="Winged helix' DNA-binding domain"/>
    <property type="match status" value="1"/>
</dbReference>
<dbReference type="Pfam" id="PF03466">
    <property type="entry name" value="LysR_substrate"/>
    <property type="match status" value="1"/>
</dbReference>
<dbReference type="InterPro" id="IPR036390">
    <property type="entry name" value="WH_DNA-bd_sf"/>
</dbReference>
<dbReference type="GO" id="GO:0003677">
    <property type="term" value="F:DNA binding"/>
    <property type="evidence" value="ECO:0007669"/>
    <property type="project" value="UniProtKB-KW"/>
</dbReference>
<dbReference type="SUPFAM" id="SSF53850">
    <property type="entry name" value="Periplasmic binding protein-like II"/>
    <property type="match status" value="1"/>
</dbReference>
<dbReference type="Proteomes" id="UP001060336">
    <property type="component" value="Chromosome"/>
</dbReference>
<protein>
    <submittedName>
        <fullName evidence="6">LysR family transcriptional regulator</fullName>
    </submittedName>
</protein>
<evidence type="ECO:0000256" key="2">
    <source>
        <dbReference type="ARBA" id="ARBA00023015"/>
    </source>
</evidence>
<dbReference type="PROSITE" id="PS50931">
    <property type="entry name" value="HTH_LYSR"/>
    <property type="match status" value="1"/>
</dbReference>
<keyword evidence="7" id="KW-1185">Reference proteome</keyword>
<keyword evidence="4" id="KW-0804">Transcription</keyword>
<dbReference type="RefSeq" id="WP_257769157.1">
    <property type="nucleotide sequence ID" value="NZ_CP102480.1"/>
</dbReference>
<dbReference type="GO" id="GO:0003700">
    <property type="term" value="F:DNA-binding transcription factor activity"/>
    <property type="evidence" value="ECO:0007669"/>
    <property type="project" value="InterPro"/>
</dbReference>
<dbReference type="InterPro" id="IPR036388">
    <property type="entry name" value="WH-like_DNA-bd_sf"/>
</dbReference>
<keyword evidence="2" id="KW-0805">Transcription regulation</keyword>
<dbReference type="PANTHER" id="PTHR30118:SF15">
    <property type="entry name" value="TRANSCRIPTIONAL REGULATORY PROTEIN"/>
    <property type="match status" value="1"/>
</dbReference>
<dbReference type="PANTHER" id="PTHR30118">
    <property type="entry name" value="HTH-TYPE TRANSCRIPTIONAL REGULATOR LEUO-RELATED"/>
    <property type="match status" value="1"/>
</dbReference>
<dbReference type="InterPro" id="IPR037402">
    <property type="entry name" value="YidZ_PBP2"/>
</dbReference>
<evidence type="ECO:0000256" key="1">
    <source>
        <dbReference type="ARBA" id="ARBA00009437"/>
    </source>
</evidence>